<reference evidence="2 3" key="1">
    <citation type="journal article" date="2016" name="Nat. Commun.">
        <title>Thousands of microbial genomes shed light on interconnected biogeochemical processes in an aquifer system.</title>
        <authorList>
            <person name="Anantharaman K."/>
            <person name="Brown C.T."/>
            <person name="Hug L.A."/>
            <person name="Sharon I."/>
            <person name="Castelle C.J."/>
            <person name="Probst A.J."/>
            <person name="Thomas B.C."/>
            <person name="Singh A."/>
            <person name="Wilkins M.J."/>
            <person name="Karaoz U."/>
            <person name="Brodie E.L."/>
            <person name="Williams K.H."/>
            <person name="Hubbard S.S."/>
            <person name="Banfield J.F."/>
        </authorList>
    </citation>
    <scope>NUCLEOTIDE SEQUENCE [LARGE SCALE GENOMIC DNA]</scope>
</reference>
<evidence type="ECO:0000313" key="3">
    <source>
        <dbReference type="Proteomes" id="UP000177785"/>
    </source>
</evidence>
<dbReference type="InterPro" id="IPR050553">
    <property type="entry name" value="Thioredoxin_ResA/DsbE_sf"/>
</dbReference>
<dbReference type="InterPro" id="IPR041017">
    <property type="entry name" value="Thioredoxin_10"/>
</dbReference>
<dbReference type="Gene3D" id="2.60.120.260">
    <property type="entry name" value="Galactose-binding domain-like"/>
    <property type="match status" value="1"/>
</dbReference>
<dbReference type="InterPro" id="IPR036249">
    <property type="entry name" value="Thioredoxin-like_sf"/>
</dbReference>
<dbReference type="PROSITE" id="PS51352">
    <property type="entry name" value="THIOREDOXIN_2"/>
    <property type="match status" value="1"/>
</dbReference>
<protein>
    <recommendedName>
        <fullName evidence="1">Thioredoxin domain-containing protein</fullName>
    </recommendedName>
</protein>
<dbReference type="InterPro" id="IPR013766">
    <property type="entry name" value="Thioredoxin_domain"/>
</dbReference>
<dbReference type="EMBL" id="MHNL01000007">
    <property type="protein sequence ID" value="OGZ45286.1"/>
    <property type="molecule type" value="Genomic_DNA"/>
</dbReference>
<organism evidence="2 3">
    <name type="scientific">Candidatus Ryanbacteria bacterium RIFCSPHIGHO2_01_FULL_48_27</name>
    <dbReference type="NCBI Taxonomy" id="1802115"/>
    <lineage>
        <taxon>Bacteria</taxon>
        <taxon>Candidatus Ryaniibacteriota</taxon>
    </lineage>
</organism>
<dbReference type="Proteomes" id="UP000177785">
    <property type="component" value="Unassembled WGS sequence"/>
</dbReference>
<evidence type="ECO:0000259" key="1">
    <source>
        <dbReference type="PROSITE" id="PS51352"/>
    </source>
</evidence>
<gene>
    <name evidence="2" type="ORF">A2756_01545</name>
</gene>
<dbReference type="Gene3D" id="3.40.30.10">
    <property type="entry name" value="Glutaredoxin"/>
    <property type="match status" value="1"/>
</dbReference>
<dbReference type="Pfam" id="PF17991">
    <property type="entry name" value="Thioredoxin_10"/>
    <property type="match status" value="1"/>
</dbReference>
<dbReference type="PANTHER" id="PTHR42852">
    <property type="entry name" value="THIOL:DISULFIDE INTERCHANGE PROTEIN DSBE"/>
    <property type="match status" value="1"/>
</dbReference>
<dbReference type="AlphaFoldDB" id="A0A1G2G4U6"/>
<dbReference type="Pfam" id="PF08534">
    <property type="entry name" value="Redoxin"/>
    <property type="match status" value="1"/>
</dbReference>
<dbReference type="InterPro" id="IPR013740">
    <property type="entry name" value="Redoxin"/>
</dbReference>
<evidence type="ECO:0000313" key="2">
    <source>
        <dbReference type="EMBL" id="OGZ45286.1"/>
    </source>
</evidence>
<dbReference type="SUPFAM" id="SSF52833">
    <property type="entry name" value="Thioredoxin-like"/>
    <property type="match status" value="1"/>
</dbReference>
<sequence length="340" mass="38756">MNKQEKEGKFERAPEFSKIEGYVNLPLAYVKSASGSDSMTMVELVGKKVILVHFWTYSSIACLRFIHYLALWRDKYKDLGLEVVGIHTPEFIFEKSYEHVLWAVKQYNIKYPVLLDNRYGTWNAFGNRYWPRSYLVDIDGFMTYDHIGTGGYQDIERKIQELLHERAASLGVRVEIPLDLVPLRAGDALDISRDISTEVYFGAWRNNALGSGKAGSGGIQVFEHPDEVRPGVLYLTGEWDIKLEFAESRSVGAKIIFHYRGSSVYLIAESVEPVDIKVLRDEEFLGVERGADIREVHGISVMQVHDPRLYKLVEDAEYGEHTIEIIVDDPGLCVFAFTFA</sequence>
<dbReference type="GO" id="GO:0016491">
    <property type="term" value="F:oxidoreductase activity"/>
    <property type="evidence" value="ECO:0007669"/>
    <property type="project" value="InterPro"/>
</dbReference>
<dbReference type="PANTHER" id="PTHR42852:SF13">
    <property type="entry name" value="PROTEIN DIPZ"/>
    <property type="match status" value="1"/>
</dbReference>
<comment type="caution">
    <text evidence="2">The sequence shown here is derived from an EMBL/GenBank/DDBJ whole genome shotgun (WGS) entry which is preliminary data.</text>
</comment>
<name>A0A1G2G4U6_9BACT</name>
<proteinExistence type="predicted"/>
<dbReference type="STRING" id="1802115.A2756_01545"/>
<feature type="domain" description="Thioredoxin" evidence="1">
    <location>
        <begin position="5"/>
        <end position="164"/>
    </location>
</feature>
<accession>A0A1G2G4U6</accession>